<reference evidence="2 3" key="1">
    <citation type="journal article" date="2019" name="Int. J. Syst. Evol. Microbiol.">
        <title>The Global Catalogue of Microorganisms (GCM) 10K type strain sequencing project: providing services to taxonomists for standard genome sequencing and annotation.</title>
        <authorList>
            <consortium name="The Broad Institute Genomics Platform"/>
            <consortium name="The Broad Institute Genome Sequencing Center for Infectious Disease"/>
            <person name="Wu L."/>
            <person name="Ma J."/>
        </authorList>
    </citation>
    <scope>NUCLEOTIDE SEQUENCE [LARGE SCALE GENOMIC DNA]</scope>
    <source>
        <strain evidence="2 3">JCM 15933</strain>
    </source>
</reference>
<proteinExistence type="predicted"/>
<keyword evidence="3" id="KW-1185">Reference proteome</keyword>
<accession>A0ABN1ZXM1</accession>
<feature type="transmembrane region" description="Helical" evidence="1">
    <location>
        <begin position="215"/>
        <end position="237"/>
    </location>
</feature>
<comment type="caution">
    <text evidence="2">The sequence shown here is derived from an EMBL/GenBank/DDBJ whole genome shotgun (WGS) entry which is preliminary data.</text>
</comment>
<feature type="transmembrane region" description="Helical" evidence="1">
    <location>
        <begin position="145"/>
        <end position="164"/>
    </location>
</feature>
<feature type="transmembrane region" description="Helical" evidence="1">
    <location>
        <begin position="249"/>
        <end position="272"/>
    </location>
</feature>
<evidence type="ECO:0000256" key="1">
    <source>
        <dbReference type="SAM" id="Phobius"/>
    </source>
</evidence>
<gene>
    <name evidence="2" type="ORF">GCM10009827_021070</name>
</gene>
<keyword evidence="1" id="KW-0812">Transmembrane</keyword>
<feature type="transmembrane region" description="Helical" evidence="1">
    <location>
        <begin position="170"/>
        <end position="195"/>
    </location>
</feature>
<organism evidence="2 3">
    <name type="scientific">Dactylosporangium maewongense</name>
    <dbReference type="NCBI Taxonomy" id="634393"/>
    <lineage>
        <taxon>Bacteria</taxon>
        <taxon>Bacillati</taxon>
        <taxon>Actinomycetota</taxon>
        <taxon>Actinomycetes</taxon>
        <taxon>Micromonosporales</taxon>
        <taxon>Micromonosporaceae</taxon>
        <taxon>Dactylosporangium</taxon>
    </lineage>
</organism>
<name>A0ABN1ZXM1_9ACTN</name>
<feature type="transmembrane region" description="Helical" evidence="1">
    <location>
        <begin position="58"/>
        <end position="77"/>
    </location>
</feature>
<evidence type="ECO:0000313" key="3">
    <source>
        <dbReference type="Proteomes" id="UP001501470"/>
    </source>
</evidence>
<dbReference type="Proteomes" id="UP001501470">
    <property type="component" value="Unassembled WGS sequence"/>
</dbReference>
<keyword evidence="1" id="KW-0472">Membrane</keyword>
<protein>
    <submittedName>
        <fullName evidence="2">Uncharacterized protein</fullName>
    </submittedName>
</protein>
<evidence type="ECO:0000313" key="2">
    <source>
        <dbReference type="EMBL" id="GAA1506927.1"/>
    </source>
</evidence>
<sequence length="308" mass="31887">MPDLGQFPAIWSGRAAGFAPADYGVRVDQHSPVIPLRPLTFGELLDAGVLLLRANARLFLVAAFVLAVCEQAVLFPLRSVAGADGTTDVFDADTGIWWLVFCCGLTTEGIVLALLGGLTGAAAGPALLGTPAPARELLRVWGRRAPALIVLAISVGLILLPSAVVALPWFYFFGAIGLAAPALVVDRVGPGAALVRSLNLAPVGLRGVAIRLGGYGGWAAIRVAIGLGTAALLDTVLPSDALVYEIVTVAVWVLANTVVYAALASVDAVLYLESRMRVEGLDVAVGRSRRLGRPVDLAQAALSGAVQR</sequence>
<dbReference type="EMBL" id="BAAAQD010000003">
    <property type="protein sequence ID" value="GAA1506927.1"/>
    <property type="molecule type" value="Genomic_DNA"/>
</dbReference>
<keyword evidence="1" id="KW-1133">Transmembrane helix</keyword>
<feature type="transmembrane region" description="Helical" evidence="1">
    <location>
        <begin position="97"/>
        <end position="124"/>
    </location>
</feature>